<proteinExistence type="predicted"/>
<comment type="caution">
    <text evidence="2">The sequence shown here is derived from an EMBL/GenBank/DDBJ whole genome shotgun (WGS) entry which is preliminary data.</text>
</comment>
<dbReference type="Proteomes" id="UP001264335">
    <property type="component" value="Unassembled WGS sequence"/>
</dbReference>
<evidence type="ECO:0000313" key="2">
    <source>
        <dbReference type="EMBL" id="MDT2513544.1"/>
    </source>
</evidence>
<organism evidence="2 3">
    <name type="scientific">Enterococcus avium</name>
    <name type="common">Streptococcus avium</name>
    <dbReference type="NCBI Taxonomy" id="33945"/>
    <lineage>
        <taxon>Bacteria</taxon>
        <taxon>Bacillati</taxon>
        <taxon>Bacillota</taxon>
        <taxon>Bacilli</taxon>
        <taxon>Lactobacillales</taxon>
        <taxon>Enterococcaceae</taxon>
        <taxon>Enterococcus</taxon>
    </lineage>
</organism>
<gene>
    <name evidence="1" type="ORF">P7D79_04700</name>
    <name evidence="2" type="ORF">P7D79_04760</name>
</gene>
<accession>A0ABD5F699</accession>
<sequence length="94" mass="10979">MFTHYEYLTVVECTITKVPKTDRLNQSLLLKIPRTDTIFRITVANRIRLPQLKKNDKIKLVLDFYTCGRSNAPRFTVRDVILLQELNVKEIAVS</sequence>
<protein>
    <submittedName>
        <fullName evidence="2">Uncharacterized protein</fullName>
    </submittedName>
</protein>
<evidence type="ECO:0000313" key="3">
    <source>
        <dbReference type="Proteomes" id="UP001264335"/>
    </source>
</evidence>
<name>A0ABD5F699_ENTAV</name>
<dbReference type="EMBL" id="JARPWY010000008">
    <property type="protein sequence ID" value="MDT2513544.1"/>
    <property type="molecule type" value="Genomic_DNA"/>
</dbReference>
<evidence type="ECO:0000313" key="1">
    <source>
        <dbReference type="EMBL" id="MDT2513532.1"/>
    </source>
</evidence>
<dbReference type="EMBL" id="JARPWY010000008">
    <property type="protein sequence ID" value="MDT2513532.1"/>
    <property type="molecule type" value="Genomic_DNA"/>
</dbReference>
<dbReference type="AlphaFoldDB" id="A0ABD5F699"/>
<reference evidence="2 3" key="1">
    <citation type="submission" date="2023-03" db="EMBL/GenBank/DDBJ databases">
        <authorList>
            <person name="Shen W."/>
            <person name="Cai J."/>
        </authorList>
    </citation>
    <scope>NUCLEOTIDE SEQUENCE [LARGE SCALE GENOMIC DNA]</scope>
    <source>
        <strain evidence="2 3">Y2</strain>
    </source>
</reference>
<dbReference type="RefSeq" id="WP_311880612.1">
    <property type="nucleotide sequence ID" value="NZ_JARPVY010000093.1"/>
</dbReference>